<dbReference type="GO" id="GO:0005524">
    <property type="term" value="F:ATP binding"/>
    <property type="evidence" value="ECO:0007669"/>
    <property type="project" value="UniProtKB-UniRule"/>
</dbReference>
<evidence type="ECO:0000313" key="11">
    <source>
        <dbReference type="Proteomes" id="UP000070544"/>
    </source>
</evidence>
<proteinExistence type="predicted"/>
<dbReference type="Proteomes" id="UP000070544">
    <property type="component" value="Unassembled WGS sequence"/>
</dbReference>
<evidence type="ECO:0000256" key="7">
    <source>
        <dbReference type="SAM" id="MobiDB-lite"/>
    </source>
</evidence>
<dbReference type="InterPro" id="IPR011054">
    <property type="entry name" value="Rudment_hybrid_motif"/>
</dbReference>
<dbReference type="InterPro" id="IPR011764">
    <property type="entry name" value="Biotin_carboxylation_dom"/>
</dbReference>
<dbReference type="Pfam" id="PF02786">
    <property type="entry name" value="CPSase_L_D2"/>
    <property type="match status" value="1"/>
</dbReference>
<dbReference type="InterPro" id="IPR016185">
    <property type="entry name" value="PreATP-grasp_dom_sf"/>
</dbReference>
<keyword evidence="11" id="KW-1185">Reference proteome</keyword>
<feature type="region of interest" description="Disordered" evidence="7">
    <location>
        <begin position="467"/>
        <end position="487"/>
    </location>
</feature>
<evidence type="ECO:0000256" key="2">
    <source>
        <dbReference type="ARBA" id="ARBA00022598"/>
    </source>
</evidence>
<comment type="cofactor">
    <cofactor evidence="1">
        <name>biotin</name>
        <dbReference type="ChEBI" id="CHEBI:57586"/>
    </cofactor>
</comment>
<evidence type="ECO:0000256" key="6">
    <source>
        <dbReference type="PROSITE-ProRule" id="PRU00409"/>
    </source>
</evidence>
<organism evidence="10 11">
    <name type="scientific">Gonapodya prolifera (strain JEL478)</name>
    <name type="common">Monoblepharis prolifera</name>
    <dbReference type="NCBI Taxonomy" id="1344416"/>
    <lineage>
        <taxon>Eukaryota</taxon>
        <taxon>Fungi</taxon>
        <taxon>Fungi incertae sedis</taxon>
        <taxon>Chytridiomycota</taxon>
        <taxon>Chytridiomycota incertae sedis</taxon>
        <taxon>Monoblepharidomycetes</taxon>
        <taxon>Monoblepharidales</taxon>
        <taxon>Gonapodyaceae</taxon>
        <taxon>Gonapodya</taxon>
    </lineage>
</organism>
<dbReference type="GO" id="GO:0016874">
    <property type="term" value="F:ligase activity"/>
    <property type="evidence" value="ECO:0007669"/>
    <property type="project" value="UniProtKB-KW"/>
</dbReference>
<dbReference type="InterPro" id="IPR011053">
    <property type="entry name" value="Single_hybrid_motif"/>
</dbReference>
<dbReference type="PANTHER" id="PTHR18866">
    <property type="entry name" value="CARBOXYLASE:PYRUVATE/ACETYL-COA/PROPIONYL-COA CARBOXYLASE"/>
    <property type="match status" value="1"/>
</dbReference>
<dbReference type="GO" id="GO:0046872">
    <property type="term" value="F:metal ion binding"/>
    <property type="evidence" value="ECO:0007669"/>
    <property type="project" value="InterPro"/>
</dbReference>
<keyword evidence="2" id="KW-0436">Ligase</keyword>
<keyword evidence="3 6" id="KW-0547">Nucleotide-binding</keyword>
<dbReference type="EMBL" id="KQ965842">
    <property type="protein sequence ID" value="KXS09980.1"/>
    <property type="molecule type" value="Genomic_DNA"/>
</dbReference>
<evidence type="ECO:0000256" key="5">
    <source>
        <dbReference type="ARBA" id="ARBA00023267"/>
    </source>
</evidence>
<gene>
    <name evidence="10" type="ORF">M427DRAFT_159981</name>
</gene>
<evidence type="ECO:0000259" key="8">
    <source>
        <dbReference type="PROSITE" id="PS50975"/>
    </source>
</evidence>
<dbReference type="OMA" id="RRQKVWE"/>
<dbReference type="InterPro" id="IPR000089">
    <property type="entry name" value="Biotin_lipoyl"/>
</dbReference>
<dbReference type="PROSITE" id="PS50975">
    <property type="entry name" value="ATP_GRASP"/>
    <property type="match status" value="1"/>
</dbReference>
<dbReference type="PROSITE" id="PS50979">
    <property type="entry name" value="BC"/>
    <property type="match status" value="1"/>
</dbReference>
<feature type="domain" description="ATP-grasp" evidence="8">
    <location>
        <begin position="126"/>
        <end position="320"/>
    </location>
</feature>
<dbReference type="PROSITE" id="PS00867">
    <property type="entry name" value="CPSASE_2"/>
    <property type="match status" value="1"/>
</dbReference>
<dbReference type="InterPro" id="IPR011761">
    <property type="entry name" value="ATP-grasp"/>
</dbReference>
<dbReference type="Gene3D" id="3.30.470.20">
    <property type="entry name" value="ATP-grasp fold, B domain"/>
    <property type="match status" value="1"/>
</dbReference>
<accession>A0A138ZZQ3</accession>
<evidence type="ECO:0000256" key="1">
    <source>
        <dbReference type="ARBA" id="ARBA00001953"/>
    </source>
</evidence>
<dbReference type="CDD" id="cd06850">
    <property type="entry name" value="biotinyl_domain"/>
    <property type="match status" value="1"/>
</dbReference>
<dbReference type="SUPFAM" id="SSF56059">
    <property type="entry name" value="Glutathione synthetase ATP-binding domain-like"/>
    <property type="match status" value="1"/>
</dbReference>
<dbReference type="InterPro" id="IPR050856">
    <property type="entry name" value="Biotin_carboxylase_complex"/>
</dbReference>
<dbReference type="InterPro" id="IPR005479">
    <property type="entry name" value="CPAse_ATP-bd"/>
</dbReference>
<dbReference type="InterPro" id="IPR005482">
    <property type="entry name" value="Biotin_COase_C"/>
</dbReference>
<dbReference type="AlphaFoldDB" id="A0A138ZZQ3"/>
<dbReference type="Gene3D" id="2.40.50.100">
    <property type="match status" value="1"/>
</dbReference>
<dbReference type="Pfam" id="PF02785">
    <property type="entry name" value="Biotin_carb_C"/>
    <property type="match status" value="1"/>
</dbReference>
<dbReference type="OrthoDB" id="196847at2759"/>
<feature type="domain" description="Biotin carboxylation" evidence="9">
    <location>
        <begin position="6"/>
        <end position="461"/>
    </location>
</feature>
<dbReference type="Pfam" id="PF00289">
    <property type="entry name" value="Biotin_carb_N"/>
    <property type="match status" value="1"/>
</dbReference>
<sequence length="649" mass="70152">MAAIHKIRKLLIVNRGEIAIRLIQTATELGIPTVAVFTSGDDSHAEFATEAVELVPQDLSRVAEAYMDVGNIISIAKRVGADAIHPGYGFLSEQPALPAACREHGILFVGPQEEHIIKFGDKLASKEAARAAGVPVVEGSLGPVRGVSDVREMSAKIGYPVMLKNASGGGGRGIRIVYKDSEIEEAYRRCVGEVVGGAVFLEKAIVGGRHIEVQIIGDGSGNAVHAFERDCSVQRRFQKIVEIAPSPKLEDKIRQRILSDAVKIAKSVNYLNLGTVEFLVDPKTGSHYFLEINPRIQVEHTITEVVTGLDLVRIQLQIAQGQSFSSIGITQSSIAARGFAIQLRVVSEDAEKNFDLQTGNISAVQFAGGHGVRVDTHLNLVRIKSNTIKPVAVGPFFDSLLAKVIAHASTFEFARRKALRCVRETVISGVSSNLPFLENLLQHTAFVEYNIDTKFVENTPELLKPNDLSKRSISGSQMSDEDGVSSVPLRGQTAYPIELRWDTSVSENSTPDYEPHQIAIKTLEPDQIDPSLLRATLDIDGADAEIRIHPTVVLAGADESSADGLLKIAAPHDGLLLSFTVKEGDVVTAGQEVAVLSRMKMETSVRSDKTGVVRKVGSGLVKAGRVIREGMGVVWVEPTKDVVEIQARL</sequence>
<evidence type="ECO:0000259" key="9">
    <source>
        <dbReference type="PROSITE" id="PS50979"/>
    </source>
</evidence>
<dbReference type="STRING" id="1344416.A0A138ZZQ3"/>
<protein>
    <submittedName>
        <fullName evidence="10">Uncharacterized protein</fullName>
    </submittedName>
</protein>
<dbReference type="InterPro" id="IPR005481">
    <property type="entry name" value="BC-like_N"/>
</dbReference>
<evidence type="ECO:0000256" key="4">
    <source>
        <dbReference type="ARBA" id="ARBA00022840"/>
    </source>
</evidence>
<dbReference type="SMART" id="SM00878">
    <property type="entry name" value="Biotin_carb_C"/>
    <property type="match status" value="1"/>
</dbReference>
<reference evidence="10 11" key="1">
    <citation type="journal article" date="2015" name="Genome Biol. Evol.">
        <title>Phylogenomic analyses indicate that early fungi evolved digesting cell walls of algal ancestors of land plants.</title>
        <authorList>
            <person name="Chang Y."/>
            <person name="Wang S."/>
            <person name="Sekimoto S."/>
            <person name="Aerts A.L."/>
            <person name="Choi C."/>
            <person name="Clum A."/>
            <person name="LaButti K.M."/>
            <person name="Lindquist E.A."/>
            <person name="Yee Ngan C."/>
            <person name="Ohm R.A."/>
            <person name="Salamov A.A."/>
            <person name="Grigoriev I.V."/>
            <person name="Spatafora J.W."/>
            <person name="Berbee M.L."/>
        </authorList>
    </citation>
    <scope>NUCLEOTIDE SEQUENCE [LARGE SCALE GENOMIC DNA]</scope>
    <source>
        <strain evidence="10 11">JEL478</strain>
    </source>
</reference>
<name>A0A138ZZQ3_GONPJ</name>
<evidence type="ECO:0000256" key="3">
    <source>
        <dbReference type="ARBA" id="ARBA00022741"/>
    </source>
</evidence>
<keyword evidence="5" id="KW-0092">Biotin</keyword>
<dbReference type="PANTHER" id="PTHR18866:SF33">
    <property type="entry name" value="METHYLCROTONOYL-COA CARBOXYLASE SUBUNIT ALPHA, MITOCHONDRIAL-RELATED"/>
    <property type="match status" value="1"/>
</dbReference>
<dbReference type="Pfam" id="PF00364">
    <property type="entry name" value="Biotin_lipoyl"/>
    <property type="match status" value="1"/>
</dbReference>
<evidence type="ECO:0000313" key="10">
    <source>
        <dbReference type="EMBL" id="KXS09980.1"/>
    </source>
</evidence>
<keyword evidence="4 6" id="KW-0067">ATP-binding</keyword>
<dbReference type="SUPFAM" id="SSF51246">
    <property type="entry name" value="Rudiment single hybrid motif"/>
    <property type="match status" value="1"/>
</dbReference>
<dbReference type="FunFam" id="3.30.1490.20:FF:000003">
    <property type="entry name" value="acetyl-CoA carboxylase isoform X1"/>
    <property type="match status" value="1"/>
</dbReference>
<dbReference type="SUPFAM" id="SSF51230">
    <property type="entry name" value="Single hybrid motif"/>
    <property type="match status" value="1"/>
</dbReference>
<dbReference type="SUPFAM" id="SSF52440">
    <property type="entry name" value="PreATP-grasp domain"/>
    <property type="match status" value="1"/>
</dbReference>